<gene>
    <name evidence="2" type="ORF">H2201_007461</name>
</gene>
<sequence length="256" mass="29622">MPIRRAISADFPAINAVCAAAFHDDELFGDMIHPLRDQYPDDFQHFFARRNRENWWDYTHETWVAIVTEDSKEKIVGMGEWQRMGRANEGRGIEWWDPRQLLKPAQQRLNTLSTRIWPNRAVKEPRLENAFVEAYPFFHHHWSDARADSWYLDLLAIHPAYQGRGLGKELVAYGMRRAKEDGVCCSVVASRIGEKFYLTCGFDTPVGWATEGEGNPLKGAAGGRILFRDADELEKDEDEVRRVKNEGIDLEIERTR</sequence>
<dbReference type="SUPFAM" id="SSF55729">
    <property type="entry name" value="Acyl-CoA N-acyltransferases (Nat)"/>
    <property type="match status" value="1"/>
</dbReference>
<reference evidence="2" key="1">
    <citation type="submission" date="2022-10" db="EMBL/GenBank/DDBJ databases">
        <title>Culturing micro-colonial fungi from biological soil crusts in the Mojave desert and describing Neophaeococcomyces mojavensis, and introducing the new genera and species Taxawa tesnikishii.</title>
        <authorList>
            <person name="Kurbessoian T."/>
            <person name="Stajich J.E."/>
        </authorList>
    </citation>
    <scope>NUCLEOTIDE SEQUENCE</scope>
    <source>
        <strain evidence="2">TK_1</strain>
    </source>
</reference>
<evidence type="ECO:0000313" key="2">
    <source>
        <dbReference type="EMBL" id="KAJ9659197.1"/>
    </source>
</evidence>
<evidence type="ECO:0000259" key="1">
    <source>
        <dbReference type="PROSITE" id="PS51186"/>
    </source>
</evidence>
<evidence type="ECO:0000313" key="3">
    <source>
        <dbReference type="Proteomes" id="UP001172684"/>
    </source>
</evidence>
<dbReference type="CDD" id="cd04301">
    <property type="entry name" value="NAT_SF"/>
    <property type="match status" value="1"/>
</dbReference>
<dbReference type="InterPro" id="IPR016181">
    <property type="entry name" value="Acyl_CoA_acyltransferase"/>
</dbReference>
<protein>
    <recommendedName>
        <fullName evidence="1">N-acetyltransferase domain-containing protein</fullName>
    </recommendedName>
</protein>
<dbReference type="Pfam" id="PF13508">
    <property type="entry name" value="Acetyltransf_7"/>
    <property type="match status" value="1"/>
</dbReference>
<dbReference type="Proteomes" id="UP001172684">
    <property type="component" value="Unassembled WGS sequence"/>
</dbReference>
<name>A0ABQ9NIV1_9PEZI</name>
<organism evidence="2 3">
    <name type="scientific">Coniosporium apollinis</name>
    <dbReference type="NCBI Taxonomy" id="61459"/>
    <lineage>
        <taxon>Eukaryota</taxon>
        <taxon>Fungi</taxon>
        <taxon>Dikarya</taxon>
        <taxon>Ascomycota</taxon>
        <taxon>Pezizomycotina</taxon>
        <taxon>Dothideomycetes</taxon>
        <taxon>Dothideomycetes incertae sedis</taxon>
        <taxon>Coniosporium</taxon>
    </lineage>
</organism>
<accession>A0ABQ9NIV1</accession>
<dbReference type="Gene3D" id="3.40.630.30">
    <property type="match status" value="1"/>
</dbReference>
<dbReference type="PANTHER" id="PTHR42791:SF16">
    <property type="entry name" value="N-ACETYLTRANSFERASE DOMAIN-CONTAINING PROTEIN"/>
    <property type="match status" value="1"/>
</dbReference>
<feature type="domain" description="N-acetyltransferase" evidence="1">
    <location>
        <begin position="30"/>
        <end position="238"/>
    </location>
</feature>
<keyword evidence="3" id="KW-1185">Reference proteome</keyword>
<comment type="caution">
    <text evidence="2">The sequence shown here is derived from an EMBL/GenBank/DDBJ whole genome shotgun (WGS) entry which is preliminary data.</text>
</comment>
<dbReference type="PROSITE" id="PS51186">
    <property type="entry name" value="GNAT"/>
    <property type="match status" value="1"/>
</dbReference>
<dbReference type="InterPro" id="IPR052523">
    <property type="entry name" value="Trichothecene_AcTrans"/>
</dbReference>
<dbReference type="PANTHER" id="PTHR42791">
    <property type="entry name" value="GNAT FAMILY ACETYLTRANSFERASE"/>
    <property type="match status" value="1"/>
</dbReference>
<proteinExistence type="predicted"/>
<dbReference type="EMBL" id="JAPDRL010000078">
    <property type="protein sequence ID" value="KAJ9659197.1"/>
    <property type="molecule type" value="Genomic_DNA"/>
</dbReference>
<dbReference type="InterPro" id="IPR000182">
    <property type="entry name" value="GNAT_dom"/>
</dbReference>